<organism evidence="2 3">
    <name type="scientific">Desulfonatronospira thiodismutans ASO3-1</name>
    <dbReference type="NCBI Taxonomy" id="555779"/>
    <lineage>
        <taxon>Bacteria</taxon>
        <taxon>Pseudomonadati</taxon>
        <taxon>Thermodesulfobacteriota</taxon>
        <taxon>Desulfovibrionia</taxon>
        <taxon>Desulfovibrionales</taxon>
        <taxon>Desulfonatronovibrionaceae</taxon>
        <taxon>Desulfonatronospira</taxon>
    </lineage>
</organism>
<evidence type="ECO:0000313" key="2">
    <source>
        <dbReference type="EMBL" id="EFI35763.1"/>
    </source>
</evidence>
<protein>
    <submittedName>
        <fullName evidence="2">CopG domain protein DNA-binding domain protein</fullName>
    </submittedName>
</protein>
<gene>
    <name evidence="2" type="ORF">Dthio_PD3194</name>
</gene>
<sequence>MPTSIRIPDDINRRLTELAEATGRTKAYYIKEALNEYLEDLEDIYLAQKRSEDLRAGRSETYSLEEVGRELGFLED</sequence>
<dbReference type="OrthoDB" id="9812023at2"/>
<dbReference type="Pfam" id="PF01402">
    <property type="entry name" value="RHH_1"/>
    <property type="match status" value="1"/>
</dbReference>
<evidence type="ECO:0000313" key="3">
    <source>
        <dbReference type="Proteomes" id="UP000005496"/>
    </source>
</evidence>
<accession>D6SM52</accession>
<dbReference type="EMBL" id="ACJN02000001">
    <property type="protein sequence ID" value="EFI35763.1"/>
    <property type="molecule type" value="Genomic_DNA"/>
</dbReference>
<dbReference type="CDD" id="cd22233">
    <property type="entry name" value="RHH_CopAso-like"/>
    <property type="match status" value="1"/>
</dbReference>
<keyword evidence="2" id="KW-0238">DNA-binding</keyword>
<feature type="domain" description="Ribbon-helix-helix protein CopG" evidence="1">
    <location>
        <begin position="2"/>
        <end position="40"/>
    </location>
</feature>
<name>D6SM52_9BACT</name>
<dbReference type="SUPFAM" id="SSF47598">
    <property type="entry name" value="Ribbon-helix-helix"/>
    <property type="match status" value="1"/>
</dbReference>
<dbReference type="AlphaFoldDB" id="D6SM52"/>
<dbReference type="InterPro" id="IPR002145">
    <property type="entry name" value="CopG"/>
</dbReference>
<proteinExistence type="predicted"/>
<dbReference type="Proteomes" id="UP000005496">
    <property type="component" value="Unassembled WGS sequence"/>
</dbReference>
<dbReference type="GO" id="GO:0003677">
    <property type="term" value="F:DNA binding"/>
    <property type="evidence" value="ECO:0007669"/>
    <property type="project" value="UniProtKB-KW"/>
</dbReference>
<dbReference type="GO" id="GO:0006355">
    <property type="term" value="P:regulation of DNA-templated transcription"/>
    <property type="evidence" value="ECO:0007669"/>
    <property type="project" value="InterPro"/>
</dbReference>
<reference evidence="2" key="1">
    <citation type="submission" date="2010-05" db="EMBL/GenBank/DDBJ databases">
        <title>The draft genome of Desulfonatronospira thiodismutans ASO3-1.</title>
        <authorList>
            <consortium name="US DOE Joint Genome Institute (JGI-PGF)"/>
            <person name="Lucas S."/>
            <person name="Copeland A."/>
            <person name="Lapidus A."/>
            <person name="Cheng J.-F."/>
            <person name="Bruce D."/>
            <person name="Goodwin L."/>
            <person name="Pitluck S."/>
            <person name="Chertkov O."/>
            <person name="Brettin T."/>
            <person name="Detter J.C."/>
            <person name="Han C."/>
            <person name="Land M.L."/>
            <person name="Hauser L."/>
            <person name="Kyrpides N."/>
            <person name="Mikhailova N."/>
            <person name="Muyzer G."/>
            <person name="Woyke T."/>
        </authorList>
    </citation>
    <scope>NUCLEOTIDE SEQUENCE [LARGE SCALE GENOMIC DNA]</scope>
    <source>
        <strain evidence="2">ASO3-1</strain>
    </source>
</reference>
<dbReference type="Gene3D" id="1.10.1220.10">
    <property type="entry name" value="Met repressor-like"/>
    <property type="match status" value="1"/>
</dbReference>
<dbReference type="RefSeq" id="WP_008868892.1">
    <property type="nucleotide sequence ID" value="NZ_ACJN02000001.1"/>
</dbReference>
<dbReference type="InterPro" id="IPR013321">
    <property type="entry name" value="Arc_rbn_hlx_hlx"/>
</dbReference>
<dbReference type="eggNOG" id="COG4710">
    <property type="taxonomic scope" value="Bacteria"/>
</dbReference>
<keyword evidence="3" id="KW-1185">Reference proteome</keyword>
<evidence type="ECO:0000259" key="1">
    <source>
        <dbReference type="Pfam" id="PF01402"/>
    </source>
</evidence>
<dbReference type="InterPro" id="IPR010985">
    <property type="entry name" value="Ribbon_hlx_hlx"/>
</dbReference>
<comment type="caution">
    <text evidence="2">The sequence shown here is derived from an EMBL/GenBank/DDBJ whole genome shotgun (WGS) entry which is preliminary data.</text>
</comment>